<dbReference type="Proteomes" id="UP000663832">
    <property type="component" value="Unassembled WGS sequence"/>
</dbReference>
<evidence type="ECO:0000256" key="8">
    <source>
        <dbReference type="PROSITE-ProRule" id="PRU00504"/>
    </source>
</evidence>
<dbReference type="SUPFAM" id="SSF63829">
    <property type="entry name" value="Calcium-dependent phosphotriesterase"/>
    <property type="match status" value="1"/>
</dbReference>
<organism evidence="10 13">
    <name type="scientific">Adineta steineri</name>
    <dbReference type="NCBI Taxonomy" id="433720"/>
    <lineage>
        <taxon>Eukaryota</taxon>
        <taxon>Metazoa</taxon>
        <taxon>Spiralia</taxon>
        <taxon>Gnathifera</taxon>
        <taxon>Rotifera</taxon>
        <taxon>Eurotatoria</taxon>
        <taxon>Bdelloidea</taxon>
        <taxon>Adinetida</taxon>
        <taxon>Adinetidae</taxon>
        <taxon>Adineta</taxon>
    </lineage>
</organism>
<evidence type="ECO:0000256" key="5">
    <source>
        <dbReference type="ARBA" id="ARBA00023136"/>
    </source>
</evidence>
<dbReference type="InterPro" id="IPR050685">
    <property type="entry name" value="LDLR"/>
</dbReference>
<dbReference type="Gene3D" id="2.120.10.30">
    <property type="entry name" value="TolB, C-terminal domain"/>
    <property type="match status" value="1"/>
</dbReference>
<keyword evidence="2" id="KW-0812">Transmembrane</keyword>
<dbReference type="PROSITE" id="PS50026">
    <property type="entry name" value="EGF_3"/>
    <property type="match status" value="1"/>
</dbReference>
<dbReference type="PROSITE" id="PS00022">
    <property type="entry name" value="EGF_1"/>
    <property type="match status" value="1"/>
</dbReference>
<accession>A0A814XGN7</accession>
<dbReference type="InterPro" id="IPR002172">
    <property type="entry name" value="LDrepeatLR_classA_rpt"/>
</dbReference>
<feature type="repeat" description="NHL" evidence="8">
    <location>
        <begin position="770"/>
        <end position="801"/>
    </location>
</feature>
<comment type="subcellular location">
    <subcellularLocation>
        <location evidence="1">Membrane</location>
        <topology evidence="1">Single-pass membrane protein</topology>
    </subcellularLocation>
</comment>
<dbReference type="PROSITE" id="PS50068">
    <property type="entry name" value="LDLRA_2"/>
    <property type="match status" value="2"/>
</dbReference>
<dbReference type="PROSITE" id="PS51125">
    <property type="entry name" value="NHL"/>
    <property type="match status" value="1"/>
</dbReference>
<comment type="caution">
    <text evidence="7">Lacks conserved residue(s) required for the propagation of feature annotation.</text>
</comment>
<evidence type="ECO:0000313" key="11">
    <source>
        <dbReference type="EMBL" id="CAF1293380.1"/>
    </source>
</evidence>
<gene>
    <name evidence="10" type="ORF">BJG266_LOCUS27723</name>
    <name evidence="11" type="ORF">QVE165_LOCUS30825</name>
</gene>
<keyword evidence="4" id="KW-1133">Transmembrane helix</keyword>
<feature type="disulfide bond" evidence="7">
    <location>
        <begin position="640"/>
        <end position="649"/>
    </location>
</feature>
<dbReference type="Gene3D" id="2.10.25.10">
    <property type="entry name" value="Laminin"/>
    <property type="match status" value="1"/>
</dbReference>
<evidence type="ECO:0000256" key="4">
    <source>
        <dbReference type="ARBA" id="ARBA00022989"/>
    </source>
</evidence>
<dbReference type="SUPFAM" id="SSF57196">
    <property type="entry name" value="EGF/Laminin"/>
    <property type="match status" value="1"/>
</dbReference>
<dbReference type="SUPFAM" id="SSF57424">
    <property type="entry name" value="LDL receptor-like module"/>
    <property type="match status" value="2"/>
</dbReference>
<dbReference type="PRINTS" id="PR00261">
    <property type="entry name" value="LDLRECEPTOR"/>
</dbReference>
<dbReference type="EMBL" id="CAJNOI010000264">
    <property type="protein sequence ID" value="CAF1216270.1"/>
    <property type="molecule type" value="Genomic_DNA"/>
</dbReference>
<dbReference type="Proteomes" id="UP000663877">
    <property type="component" value="Unassembled WGS sequence"/>
</dbReference>
<keyword evidence="3" id="KW-0677">Repeat</keyword>
<dbReference type="InterPro" id="IPR000742">
    <property type="entry name" value="EGF"/>
</dbReference>
<dbReference type="PANTHER" id="PTHR24270">
    <property type="entry name" value="LOW-DENSITY LIPOPROTEIN RECEPTOR-RELATED"/>
    <property type="match status" value="1"/>
</dbReference>
<dbReference type="EMBL" id="CAJNOM010000259">
    <property type="protein sequence ID" value="CAF1293380.1"/>
    <property type="molecule type" value="Genomic_DNA"/>
</dbReference>
<dbReference type="GO" id="GO:0005886">
    <property type="term" value="C:plasma membrane"/>
    <property type="evidence" value="ECO:0007669"/>
    <property type="project" value="TreeGrafter"/>
</dbReference>
<evidence type="ECO:0000256" key="6">
    <source>
        <dbReference type="ARBA" id="ARBA00023157"/>
    </source>
</evidence>
<sequence>MACLDWREICDGKIDCLNGGQDEQNCFELEVNECEENEFRCYNGAQCIPLGMIDDNKLNPDCLDGTDERLVPAFLWEQCVTDPAFRCEERKCTTQLQNSCGDGACRDGSFLQTSNLFSSDECLNGRDRAILTEVLSRQANPLLSDDCWAVRWCLIPQQACAGHFCPDDSISCGELIRRSCSLPYFVYPALAAELLGNVDLVVKTNISNMHRVELFTFACFKNNLCDGRLPLLTEQIGNWSTCIQLDILKYYFVERSTNWMASLRTLLGICESRDSTALNRTHCRSDHHFHCPNNGKCISKHRLFDGNTDCFDEIDEKVGATCFYVKNSVRVECSRTISSYRNRCLLITDTIDGSFTCLYNQDKTDEIHEKRNQQPPFPLLCDMHANVIALEGNETDETNCMYWPCDNIYTRCDHIWHCSNGTDEAYCGSSICPPATHPCLSPITNELNCLPISRANDGIIDCRGASDERDLCRRQAPFDRKRRYRCWNDTECISVKELCDNYTYLSGIEGEGYQCERFHDDEQFCEDFSAMYMPYGICESYHDMNRTVKQAVLCNLSEELPQAEHYGLSPERPFTLSGRQYTVIPHLSTPSVKYKQNDLRKFGPRCYLTRSSCRRDTCSYHGLCIPMDERVSEQGFICICNEQYFGLRCEHSVLRIDITFSHMSIPTGILLHFIEATGETAHKRITTMKKISFGQEIATVRKNANSVTGGNRKGRQLNQLYNPQGLFIDNDDKSVYIADSDNDRIVQWKLNSNTGQVIAGKNGQGNQSNQLNFPIGLSFDNEENLYVVDRNNDRVQKYEKNLNLK</sequence>
<evidence type="ECO:0000256" key="3">
    <source>
        <dbReference type="ARBA" id="ARBA00022737"/>
    </source>
</evidence>
<evidence type="ECO:0000313" key="12">
    <source>
        <dbReference type="Proteomes" id="UP000663832"/>
    </source>
</evidence>
<name>A0A814XGN7_9BILA</name>
<reference evidence="10" key="1">
    <citation type="submission" date="2021-02" db="EMBL/GenBank/DDBJ databases">
        <authorList>
            <person name="Nowell W R."/>
        </authorList>
    </citation>
    <scope>NUCLEOTIDE SEQUENCE</scope>
</reference>
<evidence type="ECO:0000313" key="13">
    <source>
        <dbReference type="Proteomes" id="UP000663877"/>
    </source>
</evidence>
<keyword evidence="5" id="KW-0472">Membrane</keyword>
<evidence type="ECO:0000313" key="10">
    <source>
        <dbReference type="EMBL" id="CAF1216270.1"/>
    </source>
</evidence>
<dbReference type="InterPro" id="IPR036055">
    <property type="entry name" value="LDL_receptor-like_sf"/>
</dbReference>
<dbReference type="OrthoDB" id="10072370at2759"/>
<dbReference type="Pfam" id="PF01436">
    <property type="entry name" value="NHL"/>
    <property type="match status" value="1"/>
</dbReference>
<feature type="domain" description="EGF-like" evidence="9">
    <location>
        <begin position="609"/>
        <end position="650"/>
    </location>
</feature>
<keyword evidence="12" id="KW-1185">Reference proteome</keyword>
<dbReference type="GO" id="GO:0016192">
    <property type="term" value="P:vesicle-mediated transport"/>
    <property type="evidence" value="ECO:0007669"/>
    <property type="project" value="UniProtKB-ARBA"/>
</dbReference>
<keyword evidence="6 7" id="KW-1015">Disulfide bond</keyword>
<comment type="caution">
    <text evidence="10">The sequence shown here is derived from an EMBL/GenBank/DDBJ whole genome shotgun (WGS) entry which is preliminary data.</text>
</comment>
<proteinExistence type="predicted"/>
<protein>
    <recommendedName>
        <fullName evidence="9">EGF-like domain-containing protein</fullName>
    </recommendedName>
</protein>
<dbReference type="AlphaFoldDB" id="A0A814XGN7"/>
<evidence type="ECO:0000256" key="1">
    <source>
        <dbReference type="ARBA" id="ARBA00004167"/>
    </source>
</evidence>
<dbReference type="Gene3D" id="4.10.400.10">
    <property type="entry name" value="Low-density Lipoprotein Receptor"/>
    <property type="match status" value="2"/>
</dbReference>
<dbReference type="InterPro" id="IPR001258">
    <property type="entry name" value="NHL_repeat"/>
</dbReference>
<dbReference type="InterPro" id="IPR011042">
    <property type="entry name" value="6-blade_b-propeller_TolB-like"/>
</dbReference>
<evidence type="ECO:0000256" key="7">
    <source>
        <dbReference type="PROSITE-ProRule" id="PRU00076"/>
    </source>
</evidence>
<keyword evidence="7" id="KW-0245">EGF-like domain</keyword>
<evidence type="ECO:0000259" key="9">
    <source>
        <dbReference type="PROSITE" id="PS50026"/>
    </source>
</evidence>
<dbReference type="SMART" id="SM00192">
    <property type="entry name" value="LDLa"/>
    <property type="match status" value="4"/>
</dbReference>
<evidence type="ECO:0000256" key="2">
    <source>
        <dbReference type="ARBA" id="ARBA00022692"/>
    </source>
</evidence>